<dbReference type="HOGENOM" id="CLU_006909_5_1_1"/>
<dbReference type="GO" id="GO:0050660">
    <property type="term" value="F:flavin adenine dinucleotide binding"/>
    <property type="evidence" value="ECO:0007669"/>
    <property type="project" value="InterPro"/>
</dbReference>
<dbReference type="InterPro" id="IPR000960">
    <property type="entry name" value="Flavin_mOase"/>
</dbReference>
<dbReference type="InterPro" id="IPR020946">
    <property type="entry name" value="Flavin_mOase-like"/>
</dbReference>
<dbReference type="PANTHER" id="PTHR23023">
    <property type="entry name" value="DIMETHYLANILINE MONOOXYGENASE"/>
    <property type="match status" value="1"/>
</dbReference>
<keyword evidence="5" id="KW-0560">Oxidoreductase</keyword>
<keyword evidence="2" id="KW-0285">Flavoprotein</keyword>
<keyword evidence="4" id="KW-0521">NADP</keyword>
<dbReference type="Gene3D" id="3.50.50.60">
    <property type="entry name" value="FAD/NAD(P)-binding domain"/>
    <property type="match status" value="2"/>
</dbReference>
<evidence type="ECO:0008006" key="8">
    <source>
        <dbReference type="Google" id="ProtNLM"/>
    </source>
</evidence>
<dbReference type="EMBL" id="KL198006">
    <property type="protein sequence ID" value="KDQ30881.1"/>
    <property type="molecule type" value="Genomic_DNA"/>
</dbReference>
<evidence type="ECO:0000256" key="3">
    <source>
        <dbReference type="ARBA" id="ARBA00022827"/>
    </source>
</evidence>
<evidence type="ECO:0000256" key="2">
    <source>
        <dbReference type="ARBA" id="ARBA00022630"/>
    </source>
</evidence>
<dbReference type="InParanoid" id="A0A067P4T7"/>
<keyword evidence="3" id="KW-0274">FAD</keyword>
<evidence type="ECO:0000256" key="1">
    <source>
        <dbReference type="ARBA" id="ARBA00009183"/>
    </source>
</evidence>
<dbReference type="GO" id="GO:0004499">
    <property type="term" value="F:N,N-dimethylaniline monooxygenase activity"/>
    <property type="evidence" value="ECO:0007669"/>
    <property type="project" value="InterPro"/>
</dbReference>
<reference evidence="7" key="1">
    <citation type="journal article" date="2014" name="Proc. Natl. Acad. Sci. U.S.A.">
        <title>Extensive sampling of basidiomycete genomes demonstrates inadequacy of the white-rot/brown-rot paradigm for wood decay fungi.</title>
        <authorList>
            <person name="Riley R."/>
            <person name="Salamov A.A."/>
            <person name="Brown D.W."/>
            <person name="Nagy L.G."/>
            <person name="Floudas D."/>
            <person name="Held B.W."/>
            <person name="Levasseur A."/>
            <person name="Lombard V."/>
            <person name="Morin E."/>
            <person name="Otillar R."/>
            <person name="Lindquist E.A."/>
            <person name="Sun H."/>
            <person name="LaButti K.M."/>
            <person name="Schmutz J."/>
            <person name="Jabbour D."/>
            <person name="Luo H."/>
            <person name="Baker S.E."/>
            <person name="Pisabarro A.G."/>
            <person name="Walton J.D."/>
            <person name="Blanchette R.A."/>
            <person name="Henrissat B."/>
            <person name="Martin F."/>
            <person name="Cullen D."/>
            <person name="Hibbett D.S."/>
            <person name="Grigoriev I.V."/>
        </authorList>
    </citation>
    <scope>NUCLEOTIDE SEQUENCE [LARGE SCALE GENOMIC DNA]</scope>
    <source>
        <strain evidence="7">PC15</strain>
    </source>
</reference>
<dbReference type="PIRSF" id="PIRSF000332">
    <property type="entry name" value="FMO"/>
    <property type="match status" value="1"/>
</dbReference>
<accession>A0A067P4T7</accession>
<evidence type="ECO:0000256" key="4">
    <source>
        <dbReference type="ARBA" id="ARBA00022857"/>
    </source>
</evidence>
<gene>
    <name evidence="6" type="ORF">PLEOSDRAFT_24099</name>
</gene>
<dbReference type="VEuPathDB" id="FungiDB:PLEOSDRAFT_24099"/>
<evidence type="ECO:0000313" key="6">
    <source>
        <dbReference type="EMBL" id="KDQ30881.1"/>
    </source>
</evidence>
<proteinExistence type="inferred from homology"/>
<dbReference type="InterPro" id="IPR050346">
    <property type="entry name" value="FMO-like"/>
</dbReference>
<dbReference type="SUPFAM" id="SSF51905">
    <property type="entry name" value="FAD/NAD(P)-binding domain"/>
    <property type="match status" value="1"/>
</dbReference>
<dbReference type="Pfam" id="PF00743">
    <property type="entry name" value="FMO-like"/>
    <property type="match status" value="2"/>
</dbReference>
<dbReference type="OrthoDB" id="66881at2759"/>
<organism evidence="6 7">
    <name type="scientific">Pleurotus ostreatus (strain PC15)</name>
    <name type="common">Oyster mushroom</name>
    <dbReference type="NCBI Taxonomy" id="1137138"/>
    <lineage>
        <taxon>Eukaryota</taxon>
        <taxon>Fungi</taxon>
        <taxon>Dikarya</taxon>
        <taxon>Basidiomycota</taxon>
        <taxon>Agaricomycotina</taxon>
        <taxon>Agaricomycetes</taxon>
        <taxon>Agaricomycetidae</taxon>
        <taxon>Agaricales</taxon>
        <taxon>Pleurotineae</taxon>
        <taxon>Pleurotaceae</taxon>
        <taxon>Pleurotus</taxon>
    </lineage>
</organism>
<comment type="similarity">
    <text evidence="1">Belongs to the FMO family.</text>
</comment>
<protein>
    <recommendedName>
        <fullName evidence="8">FAD/NAD(P)-binding domain-containing protein</fullName>
    </recommendedName>
</protein>
<dbReference type="Proteomes" id="UP000027073">
    <property type="component" value="Unassembled WGS sequence"/>
</dbReference>
<evidence type="ECO:0000313" key="7">
    <source>
        <dbReference type="Proteomes" id="UP000027073"/>
    </source>
</evidence>
<sequence length="508" mass="57948">MVNLRQFVFSIFTTNWTQQEPEHKSFVIVGAGSAGLAMLKTLSDFPAARRGEWDVSLFEQRRNVGGIWLPELETAPPPSLPETPLYPRLHTNTPVPTMTYPGFPFEEGTPLYPSHEYIEDYHQRYTDYHNLTSLIKFHHTVVAASWVGSPAVGRWNITYRDHLNNTRHKIADHLVVATGNNHYPHIPHWQGEDDWLASHTIGKPRRELLHTIWYRDPLKYANLTVLVVGYRASGSDVAKQALPIAKKVYVSLRSPIDPSQGDIPEDIHVVPQISHFSARGITLADGQFLDDVDAVVLGTGYENKFPFLDIGGTIVTDPAAHSNDTYKQGLVTNLRYVFPLHKHILSLCPSYPPTALAFIGLPIFTANCISDTAQSLYAVHAMLNPKLLPSREDMLQELFEYEDDLRRRGFDPYNVGHRQLNGSSNDYMDSLIDHLKQKGALPNDGRKFIEPWRRAQLNHEYLKRGWLRVEELGIQDRWLRGVKTEAEWADMMERLNAWQRKWETGSSS</sequence>
<evidence type="ECO:0000256" key="5">
    <source>
        <dbReference type="ARBA" id="ARBA00023002"/>
    </source>
</evidence>
<dbReference type="GO" id="GO:0050661">
    <property type="term" value="F:NADP binding"/>
    <property type="evidence" value="ECO:0007669"/>
    <property type="project" value="InterPro"/>
</dbReference>
<dbReference type="InterPro" id="IPR036188">
    <property type="entry name" value="FAD/NAD-bd_sf"/>
</dbReference>
<name>A0A067P4T7_PLEO1</name>
<dbReference type="AlphaFoldDB" id="A0A067P4T7"/>